<accession>A0A4C1T3A9</accession>
<reference evidence="2 3" key="1">
    <citation type="journal article" date="2019" name="Commun. Biol.">
        <title>The bagworm genome reveals a unique fibroin gene that provides high tensile strength.</title>
        <authorList>
            <person name="Kono N."/>
            <person name="Nakamura H."/>
            <person name="Ohtoshi R."/>
            <person name="Tomita M."/>
            <person name="Numata K."/>
            <person name="Arakawa K."/>
        </authorList>
    </citation>
    <scope>NUCLEOTIDE SEQUENCE [LARGE SCALE GENOMIC DNA]</scope>
</reference>
<sequence length="110" mass="12321">MAASAVTQGALELPKSKRRNTIHHGVNMRSPPPAQSLTRSLRLYCPLYPPSLSSALPHIPKEQSIYIAEFRYTRPAVAYPPAANRSQWISLSERGVVDLLSAFSFNRIRF</sequence>
<protein>
    <submittedName>
        <fullName evidence="2">Uncharacterized protein</fullName>
    </submittedName>
</protein>
<organism evidence="2 3">
    <name type="scientific">Eumeta variegata</name>
    <name type="common">Bagworm moth</name>
    <name type="synonym">Eumeta japonica</name>
    <dbReference type="NCBI Taxonomy" id="151549"/>
    <lineage>
        <taxon>Eukaryota</taxon>
        <taxon>Metazoa</taxon>
        <taxon>Ecdysozoa</taxon>
        <taxon>Arthropoda</taxon>
        <taxon>Hexapoda</taxon>
        <taxon>Insecta</taxon>
        <taxon>Pterygota</taxon>
        <taxon>Neoptera</taxon>
        <taxon>Endopterygota</taxon>
        <taxon>Lepidoptera</taxon>
        <taxon>Glossata</taxon>
        <taxon>Ditrysia</taxon>
        <taxon>Tineoidea</taxon>
        <taxon>Psychidae</taxon>
        <taxon>Oiketicinae</taxon>
        <taxon>Eumeta</taxon>
    </lineage>
</organism>
<evidence type="ECO:0000313" key="2">
    <source>
        <dbReference type="EMBL" id="GBP08665.1"/>
    </source>
</evidence>
<gene>
    <name evidence="2" type="ORF">EVAR_7265_1</name>
</gene>
<evidence type="ECO:0000313" key="3">
    <source>
        <dbReference type="Proteomes" id="UP000299102"/>
    </source>
</evidence>
<comment type="caution">
    <text evidence="2">The sequence shown here is derived from an EMBL/GenBank/DDBJ whole genome shotgun (WGS) entry which is preliminary data.</text>
</comment>
<dbReference type="AlphaFoldDB" id="A0A4C1T3A9"/>
<evidence type="ECO:0000256" key="1">
    <source>
        <dbReference type="SAM" id="MobiDB-lite"/>
    </source>
</evidence>
<dbReference type="Proteomes" id="UP000299102">
    <property type="component" value="Unassembled WGS sequence"/>
</dbReference>
<name>A0A4C1T3A9_EUMVA</name>
<dbReference type="EMBL" id="BGZK01000032">
    <property type="protein sequence ID" value="GBP08665.1"/>
    <property type="molecule type" value="Genomic_DNA"/>
</dbReference>
<proteinExistence type="predicted"/>
<keyword evidence="3" id="KW-1185">Reference proteome</keyword>
<feature type="region of interest" description="Disordered" evidence="1">
    <location>
        <begin position="1"/>
        <end position="34"/>
    </location>
</feature>